<dbReference type="InterPro" id="IPR011335">
    <property type="entry name" value="Restrct_endonuc-II-like"/>
</dbReference>
<dbReference type="KEGG" id="tdu:QJT80_05035"/>
<dbReference type="PANTHER" id="PTHR36558:SF1">
    <property type="entry name" value="RESTRICTION ENDONUCLEASE DOMAIN-CONTAINING PROTEIN-RELATED"/>
    <property type="match status" value="1"/>
</dbReference>
<dbReference type="Pfam" id="PF05685">
    <property type="entry name" value="Uma2"/>
    <property type="match status" value="1"/>
</dbReference>
<reference evidence="2" key="2">
    <citation type="submission" date="2023-04" db="EMBL/GenBank/DDBJ databases">
        <authorList>
            <person name="Beletskiy A.V."/>
            <person name="Mardanov A.V."/>
            <person name="Ravin N.V."/>
        </authorList>
    </citation>
    <scope>NUCLEOTIDE SEQUENCE</scope>
    <source>
        <strain evidence="2">GKL-01</strain>
    </source>
</reference>
<protein>
    <submittedName>
        <fullName evidence="2">Uma2 family endonuclease</fullName>
    </submittedName>
</protein>
<keyword evidence="2" id="KW-0540">Nuclease</keyword>
<dbReference type="InterPro" id="IPR012296">
    <property type="entry name" value="Nuclease_put_TT1808"/>
</dbReference>
<reference evidence="2" key="1">
    <citation type="journal article" date="2023" name="Int. J. Mol. Sci.">
        <title>Metagenomics Revealed a New Genus 'Candidatus Thiocaldithrix dubininis' gen. nov., sp. nov. and a New Species 'Candidatus Thiothrix putei' sp. nov. in the Family Thiotrichaceae, Some Members of Which Have Traits of Both Na+- and H+-Motive Energetics.</title>
        <authorList>
            <person name="Ravin N.V."/>
            <person name="Muntyan M.S."/>
            <person name="Smolyakov D.D."/>
            <person name="Rudenko T.S."/>
            <person name="Beletsky A.V."/>
            <person name="Mardanov A.V."/>
            <person name="Grabovich M.Y."/>
        </authorList>
    </citation>
    <scope>NUCLEOTIDE SEQUENCE</scope>
    <source>
        <strain evidence="2">GKL-01</strain>
    </source>
</reference>
<dbReference type="EMBL" id="CP124755">
    <property type="protein sequence ID" value="WGZ91845.1"/>
    <property type="molecule type" value="Genomic_DNA"/>
</dbReference>
<dbReference type="Gene3D" id="3.90.1570.10">
    <property type="entry name" value="tt1808, chain A"/>
    <property type="match status" value="1"/>
</dbReference>
<dbReference type="CDD" id="cd06260">
    <property type="entry name" value="DUF820-like"/>
    <property type="match status" value="1"/>
</dbReference>
<dbReference type="PANTHER" id="PTHR36558">
    <property type="entry name" value="GLR1098 PROTEIN"/>
    <property type="match status" value="1"/>
</dbReference>
<proteinExistence type="predicted"/>
<dbReference type="SUPFAM" id="SSF52980">
    <property type="entry name" value="Restriction endonuclease-like"/>
    <property type="match status" value="1"/>
</dbReference>
<gene>
    <name evidence="2" type="ORF">QJT80_05035</name>
</gene>
<keyword evidence="2" id="KW-0255">Endonuclease</keyword>
<dbReference type="AlphaFoldDB" id="A0AA95KJC1"/>
<dbReference type="InterPro" id="IPR008538">
    <property type="entry name" value="Uma2"/>
</dbReference>
<evidence type="ECO:0000313" key="2">
    <source>
        <dbReference type="EMBL" id="WGZ91845.1"/>
    </source>
</evidence>
<feature type="domain" description="Putative restriction endonuclease" evidence="1">
    <location>
        <begin position="12"/>
        <end position="176"/>
    </location>
</feature>
<accession>A0AA95KJC1</accession>
<keyword evidence="2" id="KW-0378">Hydrolase</keyword>
<name>A0AA95KJC1_9GAMM</name>
<dbReference type="GO" id="GO:0004519">
    <property type="term" value="F:endonuclease activity"/>
    <property type="evidence" value="ECO:0007669"/>
    <property type="project" value="UniProtKB-KW"/>
</dbReference>
<sequence>MSHAFKYEFTHFDDYLNTEQDTEIRHEYVDGQIYAMSGASAAHNLLAGELFAALHANTEPPCHVFMSDMKLVIKQQDKQFAYYPDVMVACDTQEESAYYRQQPILLIEVLSPSTQRTDLGEKLANYSSVPSLREYVIVSQDTPHLQLFRRRTNWQAEYYYAGDMLKLESVDLTLAVEQIYRRIRQQVGLA</sequence>
<organism evidence="2">
    <name type="scientific">Candidatus Thiocaldithrix dubininis</name>
    <dbReference type="NCBI Taxonomy" id="3080823"/>
    <lineage>
        <taxon>Bacteria</taxon>
        <taxon>Pseudomonadati</taxon>
        <taxon>Pseudomonadota</taxon>
        <taxon>Gammaproteobacteria</taxon>
        <taxon>Thiotrichales</taxon>
        <taxon>Thiotrichaceae</taxon>
        <taxon>Candidatus Thiocaldithrix</taxon>
    </lineage>
</organism>
<dbReference type="Proteomes" id="UP001300672">
    <property type="component" value="Chromosome"/>
</dbReference>
<evidence type="ECO:0000259" key="1">
    <source>
        <dbReference type="Pfam" id="PF05685"/>
    </source>
</evidence>